<sequence length="393" mass="44615">MVFLPKFLGKNIYSYALQTLLPMFLIIISSCAIQKDEVTIDLKVYEVDLDAELVPFSDILTDIEITVLEESENSMFGYVDKIILDGDELIIVTGGHGKAIRFDQDGKYISHLSERGMGPREYSSITDLMVMDDQVLLLDGKRQRITKWTKDWAYDSAMRLGFAAAHFTSQGEGYLFNANYSLVADTVHANVITANANLELEAALVPFKKPKSLLLGNRVVFSKVGRDIHYRPGFSDTVYSITPEHKVSPAYRFEFGKYWHFANELQTDHEFFEFIDNLKGKAEALIYFTNIESDNWIFGKMTLMPTYRTVGVVIDKNSGRAEYLGLQVGEGLRDSILPILVENERVYVAIDADHLRYILSINPQFEKAIKGSQSIEKALASENPMIMSFKFKR</sequence>
<name>A0A150X180_9BACT</name>
<organism evidence="1 2">
    <name type="scientific">Roseivirga echinicomitans</name>
    <dbReference type="NCBI Taxonomy" id="296218"/>
    <lineage>
        <taxon>Bacteria</taxon>
        <taxon>Pseudomonadati</taxon>
        <taxon>Bacteroidota</taxon>
        <taxon>Cytophagia</taxon>
        <taxon>Cytophagales</taxon>
        <taxon>Roseivirgaceae</taxon>
        <taxon>Roseivirga</taxon>
    </lineage>
</organism>
<keyword evidence="2" id="KW-1185">Reference proteome</keyword>
<evidence type="ECO:0000313" key="2">
    <source>
        <dbReference type="Proteomes" id="UP000075615"/>
    </source>
</evidence>
<evidence type="ECO:0008006" key="3">
    <source>
        <dbReference type="Google" id="ProtNLM"/>
    </source>
</evidence>
<reference evidence="1 2" key="1">
    <citation type="submission" date="2016-01" db="EMBL/GenBank/DDBJ databases">
        <title>Genome sequencing of Roseivirga echinicomitans KMM 6058.</title>
        <authorList>
            <person name="Selvaratnam C."/>
            <person name="Thevarajoo S."/>
            <person name="Goh K.M."/>
            <person name="Ee R."/>
            <person name="Chan K.-G."/>
            <person name="Chong C.S."/>
        </authorList>
    </citation>
    <scope>NUCLEOTIDE SEQUENCE [LARGE SCALE GENOMIC DNA]</scope>
    <source>
        <strain evidence="1 2">KMM 6058</strain>
    </source>
</reference>
<dbReference type="Pfam" id="PF17170">
    <property type="entry name" value="DUF5128"/>
    <property type="match status" value="1"/>
</dbReference>
<dbReference type="EMBL" id="LRDB01000051">
    <property type="protein sequence ID" value="KYG72495.1"/>
    <property type="molecule type" value="Genomic_DNA"/>
</dbReference>
<gene>
    <name evidence="1" type="ORF">AWN68_12105</name>
</gene>
<accession>A0A150X180</accession>
<protein>
    <recommendedName>
        <fullName evidence="3">6-bladed beta-propeller</fullName>
    </recommendedName>
</protein>
<comment type="caution">
    <text evidence="1">The sequence shown here is derived from an EMBL/GenBank/DDBJ whole genome shotgun (WGS) entry which is preliminary data.</text>
</comment>
<evidence type="ECO:0000313" key="1">
    <source>
        <dbReference type="EMBL" id="KYG72495.1"/>
    </source>
</evidence>
<dbReference type="Proteomes" id="UP000075615">
    <property type="component" value="Unassembled WGS sequence"/>
</dbReference>
<dbReference type="STRING" id="296218.AWN68_12105"/>
<dbReference type="PROSITE" id="PS51257">
    <property type="entry name" value="PROKAR_LIPOPROTEIN"/>
    <property type="match status" value="1"/>
</dbReference>
<proteinExistence type="predicted"/>
<dbReference type="AlphaFoldDB" id="A0A150X180"/>